<dbReference type="InterPro" id="IPR023093">
    <property type="entry name" value="ScpA-like_C"/>
</dbReference>
<name>A0ABM3R5B4_SPIOL</name>
<comment type="similarity">
    <text evidence="2">Belongs to the rad21 family.</text>
</comment>
<dbReference type="InterPro" id="IPR039781">
    <property type="entry name" value="Rad21/Rec8-like"/>
</dbReference>
<feature type="compositionally biased region" description="Polar residues" evidence="4">
    <location>
        <begin position="367"/>
        <end position="379"/>
    </location>
</feature>
<protein>
    <submittedName>
        <fullName evidence="8">Sister chromatid cohesion 1 protein 1 isoform X1</fullName>
    </submittedName>
</protein>
<evidence type="ECO:0000256" key="1">
    <source>
        <dbReference type="ARBA" id="ARBA00004123"/>
    </source>
</evidence>
<evidence type="ECO:0000256" key="2">
    <source>
        <dbReference type="ARBA" id="ARBA00009870"/>
    </source>
</evidence>
<dbReference type="Proteomes" id="UP000813463">
    <property type="component" value="Chromosome 1"/>
</dbReference>
<feature type="compositionally biased region" description="Basic and acidic residues" evidence="4">
    <location>
        <begin position="228"/>
        <end position="252"/>
    </location>
</feature>
<dbReference type="PANTHER" id="PTHR12585">
    <property type="entry name" value="SCC1 / RAD21 FAMILY MEMBER"/>
    <property type="match status" value="1"/>
</dbReference>
<accession>A0ABM3R5B4</accession>
<reference evidence="7" key="1">
    <citation type="journal article" date="2021" name="Nat. Commun.">
        <title>Genomic analyses provide insights into spinach domestication and the genetic basis of agronomic traits.</title>
        <authorList>
            <person name="Cai X."/>
            <person name="Sun X."/>
            <person name="Xu C."/>
            <person name="Sun H."/>
            <person name="Wang X."/>
            <person name="Ge C."/>
            <person name="Zhang Z."/>
            <person name="Wang Q."/>
            <person name="Fei Z."/>
            <person name="Jiao C."/>
            <person name="Wang Q."/>
        </authorList>
    </citation>
    <scope>NUCLEOTIDE SEQUENCE [LARGE SCALE GENOMIC DNA]</scope>
    <source>
        <strain evidence="7">cv. Varoflay</strain>
    </source>
</reference>
<dbReference type="InterPro" id="IPR036390">
    <property type="entry name" value="WH_DNA-bd_sf"/>
</dbReference>
<evidence type="ECO:0000256" key="3">
    <source>
        <dbReference type="ARBA" id="ARBA00023242"/>
    </source>
</evidence>
<keyword evidence="7" id="KW-1185">Reference proteome</keyword>
<evidence type="ECO:0000256" key="4">
    <source>
        <dbReference type="SAM" id="MobiDB-lite"/>
    </source>
</evidence>
<dbReference type="GeneID" id="110781810"/>
<evidence type="ECO:0000313" key="7">
    <source>
        <dbReference type="Proteomes" id="UP000813463"/>
    </source>
</evidence>
<feature type="domain" description="Rad21/Rec8-like protein C-terminal eukaryotic" evidence="5">
    <location>
        <begin position="580"/>
        <end position="632"/>
    </location>
</feature>
<evidence type="ECO:0000313" key="8">
    <source>
        <dbReference type="RefSeq" id="XP_056690808.1"/>
    </source>
</evidence>
<gene>
    <name evidence="8" type="primary">LOC110781810</name>
</gene>
<dbReference type="Gene3D" id="1.10.10.580">
    <property type="entry name" value="Structural maintenance of chromosome 1. Chain E"/>
    <property type="match status" value="1"/>
</dbReference>
<keyword evidence="3" id="KW-0539">Nucleus</keyword>
<dbReference type="SUPFAM" id="SSF46785">
    <property type="entry name" value="Winged helix' DNA-binding domain"/>
    <property type="match status" value="1"/>
</dbReference>
<evidence type="ECO:0000259" key="5">
    <source>
        <dbReference type="Pfam" id="PF04824"/>
    </source>
</evidence>
<organism evidence="7 8">
    <name type="scientific">Spinacia oleracea</name>
    <name type="common">Spinach</name>
    <dbReference type="NCBI Taxonomy" id="3562"/>
    <lineage>
        <taxon>Eukaryota</taxon>
        <taxon>Viridiplantae</taxon>
        <taxon>Streptophyta</taxon>
        <taxon>Embryophyta</taxon>
        <taxon>Tracheophyta</taxon>
        <taxon>Spermatophyta</taxon>
        <taxon>Magnoliopsida</taxon>
        <taxon>eudicotyledons</taxon>
        <taxon>Gunneridae</taxon>
        <taxon>Pentapetalae</taxon>
        <taxon>Caryophyllales</taxon>
        <taxon>Chenopodiaceae</taxon>
        <taxon>Chenopodioideae</taxon>
        <taxon>Anserineae</taxon>
        <taxon>Spinacia</taxon>
    </lineage>
</organism>
<evidence type="ECO:0000259" key="6">
    <source>
        <dbReference type="Pfam" id="PF04825"/>
    </source>
</evidence>
<dbReference type="Pfam" id="PF04824">
    <property type="entry name" value="Rad21_Rec8"/>
    <property type="match status" value="1"/>
</dbReference>
<feature type="domain" description="Rad21/Rec8-like protein N-terminal" evidence="6">
    <location>
        <begin position="1"/>
        <end position="101"/>
    </location>
</feature>
<dbReference type="InterPro" id="IPR006909">
    <property type="entry name" value="Rad21/Rec8_C_eu"/>
</dbReference>
<dbReference type="Pfam" id="PF04825">
    <property type="entry name" value="Rad21_Rec8_N"/>
    <property type="match status" value="1"/>
</dbReference>
<feature type="region of interest" description="Disordered" evidence="4">
    <location>
        <begin position="367"/>
        <end position="412"/>
    </location>
</feature>
<feature type="region of interest" description="Disordered" evidence="4">
    <location>
        <begin position="205"/>
        <end position="288"/>
    </location>
</feature>
<dbReference type="PANTHER" id="PTHR12585:SF64">
    <property type="entry name" value="SISTER CHROMATID COHESION 1 PROTEIN 1"/>
    <property type="match status" value="1"/>
</dbReference>
<dbReference type="RefSeq" id="XP_056690808.1">
    <property type="nucleotide sequence ID" value="XM_056834830.1"/>
</dbReference>
<dbReference type="InterPro" id="IPR006910">
    <property type="entry name" value="Rad21_Rec8_N"/>
</dbReference>
<comment type="subcellular location">
    <subcellularLocation>
        <location evidence="1">Nucleus</location>
    </subcellularLocation>
</comment>
<sequence length="632" mass="70580">MFYSHQLLARKAPLGQIWMAATMHAKMNRKKLDQIDIIRICEEILNPSVPMALRLSGILMGGVVIVYERKVRLLYDDVNRLLVEINSAWKVKPVVDPTVLPKSKNQAKFEAVTLPENADLGDVEQTIDYSNKFTNSATFQQTAYFAMRLDTIDELAESFREKEPNEGHHQAEPANITLDDPFDSYQVGSGLYNRFERFDIEGDEETQNNFPFQGHTEIPPAAVNSPPPEREPQKDDNSKSPSRENDIPEHPAEQANLPSPHLKEAGQQPQRRLQKRKPGRKNARGSPLLMDIEQTMLPSNIYQTWLQDTSDIQFKRPKIVEHDKAKSAVKVAKLLDLPPVALSCGLVGKYCEVYYPQPLLDLWMTSMQPRQDSPSGRTNSPHPPEPSSSSPLPGQDYRDPPEIPMGGFGNGVTSERLASRERLRSNLATGVELPINEFNLMSNGVGMTNQNAAVTNSGTSVPSPGPGLDFMSNTSDSSGRLMKKRPSSTKMNTAGLESLDEENQWIHDAAEHNLPSFGEQPQPRFKMPRHSRHGPTPDHELLIETGITQTQCVAVDEEAEMMANNISTHLKSYFETPGAPQTESLDQLAFGMNRKQAAQLFYQTCVLATRDVLKVQQNSAYGDITISRGVKM</sequence>
<proteinExistence type="inferred from homology"/>
<reference evidence="8" key="2">
    <citation type="submission" date="2025-08" db="UniProtKB">
        <authorList>
            <consortium name="RefSeq"/>
        </authorList>
    </citation>
    <scope>IDENTIFICATION</scope>
    <source>
        <tissue evidence="8">Leaf</tissue>
    </source>
</reference>
<feature type="compositionally biased region" description="Basic and acidic residues" evidence="4">
    <location>
        <begin position="161"/>
        <end position="171"/>
    </location>
</feature>
<feature type="region of interest" description="Disordered" evidence="4">
    <location>
        <begin position="161"/>
        <end position="182"/>
    </location>
</feature>
<feature type="compositionally biased region" description="Basic residues" evidence="4">
    <location>
        <begin position="272"/>
        <end position="283"/>
    </location>
</feature>